<comment type="caution">
    <text evidence="1">The sequence shown here is derived from an EMBL/GenBank/DDBJ whole genome shotgun (WGS) entry which is preliminary data.</text>
</comment>
<name>A0ABX4CX91_9FLAO</name>
<evidence type="ECO:0008006" key="3">
    <source>
        <dbReference type="Google" id="ProtNLM"/>
    </source>
</evidence>
<proteinExistence type="predicted"/>
<evidence type="ECO:0000313" key="2">
    <source>
        <dbReference type="Proteomes" id="UP000198381"/>
    </source>
</evidence>
<sequence>MRIKPYLILSGIFLFLSSCGKKEKEITEENTPSLALKAEIPKPVDKLIFKNSEYIISSDELDLSLLKKVAENLKIEYKAVKIEDVSSIKFNDEITFFVICIIRKESKSKSNNEDRGNYYERKYVFVNNNDGKILAEESDANLGYYENEDLRVGKTYILKNLLQLNEKDQAIAFSTAVYSNSRVVVYSEEKLTVVSFDGNKMKRLLYEYPIRSVNGDSDGSGTYQLETLETGISISDIQSNGFYDLLVSKIFSYEAAAEEDLENDIQKMNDLKVKKEFQRLRYNGEIYSFKKDDQSRFL</sequence>
<dbReference type="Proteomes" id="UP000198381">
    <property type="component" value="Unassembled WGS sequence"/>
</dbReference>
<gene>
    <name evidence="1" type="ORF">B0A81_06180</name>
</gene>
<protein>
    <recommendedName>
        <fullName evidence="3">Lipoprotein</fullName>
    </recommendedName>
</protein>
<accession>A0ABX4CX91</accession>
<organism evidence="1 2">
    <name type="scientific">Flavobacterium plurextorum</name>
    <dbReference type="NCBI Taxonomy" id="1114867"/>
    <lineage>
        <taxon>Bacteria</taxon>
        <taxon>Pseudomonadati</taxon>
        <taxon>Bacteroidota</taxon>
        <taxon>Flavobacteriia</taxon>
        <taxon>Flavobacteriales</taxon>
        <taxon>Flavobacteriaceae</taxon>
        <taxon>Flavobacterium</taxon>
    </lineage>
</organism>
<evidence type="ECO:0000313" key="1">
    <source>
        <dbReference type="EMBL" id="OXB09715.1"/>
    </source>
</evidence>
<reference evidence="1 2" key="1">
    <citation type="submission" date="2016-11" db="EMBL/GenBank/DDBJ databases">
        <title>Whole genomes of Flavobacteriaceae.</title>
        <authorList>
            <person name="Stine C."/>
            <person name="Li C."/>
            <person name="Tadesse D."/>
        </authorList>
    </citation>
    <scope>NUCLEOTIDE SEQUENCE [LARGE SCALE GENOMIC DNA]</scope>
    <source>
        <strain evidence="1 2">CCUG 60112</strain>
    </source>
</reference>
<dbReference type="PROSITE" id="PS51257">
    <property type="entry name" value="PROKAR_LIPOPROTEIN"/>
    <property type="match status" value="1"/>
</dbReference>
<dbReference type="EMBL" id="MUHD01000011">
    <property type="protein sequence ID" value="OXB09715.1"/>
    <property type="molecule type" value="Genomic_DNA"/>
</dbReference>
<dbReference type="RefSeq" id="WP_089057205.1">
    <property type="nucleotide sequence ID" value="NZ_MUHD01000011.1"/>
</dbReference>
<keyword evidence="2" id="KW-1185">Reference proteome</keyword>